<feature type="compositionally biased region" description="Polar residues" evidence="1">
    <location>
        <begin position="89"/>
        <end position="119"/>
    </location>
</feature>
<comment type="caution">
    <text evidence="2">The sequence shown here is derived from an EMBL/GenBank/DDBJ whole genome shotgun (WGS) entry which is preliminary data.</text>
</comment>
<sequence length="225" mass="24907">MRSTNAKSSRKTRKRCAGDTSAPSNVAESGYDARRTKRGRLTPAGPQTPSRSSHNRSRARNDHDHGRPRKSASRRQLWIQEDDAIPKTPQKQARTVPIISQTQAPPSKKSTAVPQSSPQPRKDGDFTSVMIPQPETRPISQDQLVAEVYGIYAGLIMVEARCIEVDNAGLTNVESSPKLNNDQWQALIALHSTLLHEHHDFFLASQHPSASPTLRRLASEHTMPA</sequence>
<feature type="region of interest" description="Disordered" evidence="1">
    <location>
        <begin position="1"/>
        <end position="135"/>
    </location>
</feature>
<protein>
    <submittedName>
        <fullName evidence="2">Uncharacterized protein</fullName>
    </submittedName>
</protein>
<dbReference type="AlphaFoldDB" id="A0A3M2QL55"/>
<evidence type="ECO:0000313" key="3">
    <source>
        <dbReference type="Proteomes" id="UP000277212"/>
    </source>
</evidence>
<organism evidence="2 3">
    <name type="scientific">Fusarium kuroshium</name>
    <dbReference type="NCBI Taxonomy" id="2010991"/>
    <lineage>
        <taxon>Eukaryota</taxon>
        <taxon>Fungi</taxon>
        <taxon>Dikarya</taxon>
        <taxon>Ascomycota</taxon>
        <taxon>Pezizomycotina</taxon>
        <taxon>Sordariomycetes</taxon>
        <taxon>Hypocreomycetidae</taxon>
        <taxon>Hypocreales</taxon>
        <taxon>Nectriaceae</taxon>
        <taxon>Fusarium</taxon>
        <taxon>Fusarium solani species complex</taxon>
    </lineage>
</organism>
<reference evidence="2 3" key="1">
    <citation type="submission" date="2017-06" db="EMBL/GenBank/DDBJ databases">
        <title>Comparative genomic analysis of Ambrosia Fusariam Clade fungi.</title>
        <authorList>
            <person name="Stajich J.E."/>
            <person name="Carrillo J."/>
            <person name="Kijimoto T."/>
            <person name="Eskalen A."/>
            <person name="O'Donnell K."/>
            <person name="Kasson M."/>
        </authorList>
    </citation>
    <scope>NUCLEOTIDE SEQUENCE [LARGE SCALE GENOMIC DNA]</scope>
    <source>
        <strain evidence="2">UCR3666</strain>
    </source>
</reference>
<dbReference type="STRING" id="2010991.A0A3M2QL55"/>
<evidence type="ECO:0000256" key="1">
    <source>
        <dbReference type="SAM" id="MobiDB-lite"/>
    </source>
</evidence>
<gene>
    <name evidence="2" type="ORF">CDV36_016616</name>
</gene>
<dbReference type="OrthoDB" id="5106221at2759"/>
<evidence type="ECO:0000313" key="2">
    <source>
        <dbReference type="EMBL" id="RMI91148.1"/>
    </source>
</evidence>
<proteinExistence type="predicted"/>
<keyword evidence="3" id="KW-1185">Reference proteome</keyword>
<accession>A0A3M2QL55</accession>
<name>A0A3M2QL55_9HYPO</name>
<dbReference type="EMBL" id="NKUJ01001292">
    <property type="protein sequence ID" value="RMI91148.1"/>
    <property type="molecule type" value="Genomic_DNA"/>
</dbReference>
<dbReference type="Proteomes" id="UP000277212">
    <property type="component" value="Unassembled WGS sequence"/>
</dbReference>
<feature type="non-terminal residue" evidence="2">
    <location>
        <position position="225"/>
    </location>
</feature>